<protein>
    <recommendedName>
        <fullName evidence="3">PLAT domain-containing protein</fullName>
    </recommendedName>
</protein>
<comment type="caution">
    <text evidence="1">The sequence shown here is derived from an EMBL/GenBank/DDBJ whole genome shotgun (WGS) entry which is preliminary data.</text>
</comment>
<reference evidence="1 2" key="1">
    <citation type="submission" date="2020-08" db="EMBL/GenBank/DDBJ databases">
        <title>Genomic Encyclopedia of Type Strains, Phase IV (KMG-IV): sequencing the most valuable type-strain genomes for metagenomic binning, comparative biology and taxonomic classification.</title>
        <authorList>
            <person name="Goeker M."/>
        </authorList>
    </citation>
    <scope>NUCLEOTIDE SEQUENCE [LARGE SCALE GENOMIC DNA]</scope>
    <source>
        <strain evidence="1 2">DSM 100397</strain>
    </source>
</reference>
<name>A0ABR6DLM9_9FLAO</name>
<gene>
    <name evidence="1" type="ORF">GGR22_000709</name>
</gene>
<dbReference type="EMBL" id="JACJIS010000001">
    <property type="protein sequence ID" value="MBA9072583.1"/>
    <property type="molecule type" value="Genomic_DNA"/>
</dbReference>
<proteinExistence type="predicted"/>
<accession>A0ABR6DLM9</accession>
<evidence type="ECO:0000313" key="2">
    <source>
        <dbReference type="Proteomes" id="UP000555003"/>
    </source>
</evidence>
<organism evidence="1 2">
    <name type="scientific">Flavobacterium gossypii</name>
    <dbReference type="NCBI Taxonomy" id="1646119"/>
    <lineage>
        <taxon>Bacteria</taxon>
        <taxon>Pseudomonadati</taxon>
        <taxon>Bacteroidota</taxon>
        <taxon>Flavobacteriia</taxon>
        <taxon>Flavobacteriales</taxon>
        <taxon>Flavobacteriaceae</taxon>
        <taxon>Flavobacterium</taxon>
    </lineage>
</organism>
<sequence>MNLKLKTGKEVSLETFSMSMTYGGLLVGEPNEAINDSIIGLIKYSKDWGNKKVLLKKKNQYSSKNVLKPIIYTVWLTSEAVPTNTDIKDASSIVLIWFGEAHSDKSIHEIIIEGVGDFDWDSNAENIYY</sequence>
<keyword evidence="2" id="KW-1185">Reference proteome</keyword>
<evidence type="ECO:0000313" key="1">
    <source>
        <dbReference type="EMBL" id="MBA9072583.1"/>
    </source>
</evidence>
<dbReference type="Proteomes" id="UP000555003">
    <property type="component" value="Unassembled WGS sequence"/>
</dbReference>
<dbReference type="RefSeq" id="WP_182492591.1">
    <property type="nucleotide sequence ID" value="NZ_JACJIS010000001.1"/>
</dbReference>
<evidence type="ECO:0008006" key="3">
    <source>
        <dbReference type="Google" id="ProtNLM"/>
    </source>
</evidence>